<name>A0AAW0J0E6_MYOGA</name>
<reference evidence="4 5" key="1">
    <citation type="journal article" date="2023" name="bioRxiv">
        <title>Conserved and derived expression patterns and positive selection on dental genes reveal complex evolutionary context of ever-growing rodent molars.</title>
        <authorList>
            <person name="Calamari Z.T."/>
            <person name="Song A."/>
            <person name="Cohen E."/>
            <person name="Akter M."/>
            <person name="Roy R.D."/>
            <person name="Hallikas O."/>
            <person name="Christensen M.M."/>
            <person name="Li P."/>
            <person name="Marangoni P."/>
            <person name="Jernvall J."/>
            <person name="Klein O.D."/>
        </authorList>
    </citation>
    <scope>NUCLEOTIDE SEQUENCE [LARGE SCALE GENOMIC DNA]</scope>
    <source>
        <strain evidence="4">V071</strain>
    </source>
</reference>
<dbReference type="Proteomes" id="UP001488838">
    <property type="component" value="Unassembled WGS sequence"/>
</dbReference>
<sequence>MEQKALPQHCGLVLQRLLAEAVEETAQISSKERTQEEQKFTSPLSLKKTEDNTLALAVNVKASKPQIKWAIKKLYDIDVTKVSTLKRHDREKKMYVWLAPDYDAPDVASKIGTI</sequence>
<dbReference type="InterPro" id="IPR013025">
    <property type="entry name" value="Ribosomal_uL23-like"/>
</dbReference>
<keyword evidence="5" id="KW-1185">Reference proteome</keyword>
<dbReference type="PANTHER" id="PTHR11620">
    <property type="entry name" value="60S RIBOSOMAL PROTEIN L23A"/>
    <property type="match status" value="1"/>
</dbReference>
<keyword evidence="2" id="KW-0689">Ribosomal protein</keyword>
<dbReference type="InterPro" id="IPR012678">
    <property type="entry name" value="Ribosomal_uL23/eL15/eS24_sf"/>
</dbReference>
<dbReference type="Gene3D" id="3.30.70.330">
    <property type="match status" value="1"/>
</dbReference>
<comment type="caution">
    <text evidence="4">The sequence shown here is derived from an EMBL/GenBank/DDBJ whole genome shotgun (WGS) entry which is preliminary data.</text>
</comment>
<gene>
    <name evidence="4" type="ORF">U0070_007561</name>
</gene>
<evidence type="ECO:0000313" key="5">
    <source>
        <dbReference type="Proteomes" id="UP001488838"/>
    </source>
</evidence>
<organism evidence="4 5">
    <name type="scientific">Myodes glareolus</name>
    <name type="common">Bank vole</name>
    <name type="synonym">Clethrionomys glareolus</name>
    <dbReference type="NCBI Taxonomy" id="447135"/>
    <lineage>
        <taxon>Eukaryota</taxon>
        <taxon>Metazoa</taxon>
        <taxon>Chordata</taxon>
        <taxon>Craniata</taxon>
        <taxon>Vertebrata</taxon>
        <taxon>Euteleostomi</taxon>
        <taxon>Mammalia</taxon>
        <taxon>Eutheria</taxon>
        <taxon>Euarchontoglires</taxon>
        <taxon>Glires</taxon>
        <taxon>Rodentia</taxon>
        <taxon>Myomorpha</taxon>
        <taxon>Muroidea</taxon>
        <taxon>Cricetidae</taxon>
        <taxon>Arvicolinae</taxon>
        <taxon>Myodes</taxon>
    </lineage>
</organism>
<dbReference type="GO" id="GO:0003735">
    <property type="term" value="F:structural constituent of ribosome"/>
    <property type="evidence" value="ECO:0007669"/>
    <property type="project" value="InterPro"/>
</dbReference>
<evidence type="ECO:0000256" key="2">
    <source>
        <dbReference type="ARBA" id="ARBA00022980"/>
    </source>
</evidence>
<comment type="similarity">
    <text evidence="1">Belongs to the universal ribosomal protein uL23 family.</text>
</comment>
<dbReference type="EMBL" id="JBBHLL010000073">
    <property type="protein sequence ID" value="KAK7820355.1"/>
    <property type="molecule type" value="Genomic_DNA"/>
</dbReference>
<keyword evidence="3" id="KW-0687">Ribonucleoprotein</keyword>
<evidence type="ECO:0000256" key="1">
    <source>
        <dbReference type="ARBA" id="ARBA00006700"/>
    </source>
</evidence>
<protein>
    <recommendedName>
        <fullName evidence="6">60S ribosomal protein L23a</fullName>
    </recommendedName>
</protein>
<dbReference type="GO" id="GO:0006412">
    <property type="term" value="P:translation"/>
    <property type="evidence" value="ECO:0007669"/>
    <property type="project" value="InterPro"/>
</dbReference>
<dbReference type="SUPFAM" id="SSF54189">
    <property type="entry name" value="Ribosomal proteins S24e, L23 and L15e"/>
    <property type="match status" value="1"/>
</dbReference>
<dbReference type="InterPro" id="IPR012677">
    <property type="entry name" value="Nucleotide-bd_a/b_plait_sf"/>
</dbReference>
<dbReference type="GO" id="GO:0022626">
    <property type="term" value="C:cytosolic ribosome"/>
    <property type="evidence" value="ECO:0007669"/>
    <property type="project" value="UniProtKB-ARBA"/>
</dbReference>
<dbReference type="AlphaFoldDB" id="A0AAW0J0E6"/>
<dbReference type="Pfam" id="PF00276">
    <property type="entry name" value="Ribosomal_L23"/>
    <property type="match status" value="1"/>
</dbReference>
<proteinExistence type="inferred from homology"/>
<accession>A0AAW0J0E6</accession>
<evidence type="ECO:0000256" key="3">
    <source>
        <dbReference type="ARBA" id="ARBA00023274"/>
    </source>
</evidence>
<evidence type="ECO:0000313" key="4">
    <source>
        <dbReference type="EMBL" id="KAK7820355.1"/>
    </source>
</evidence>
<dbReference type="GO" id="GO:0044391">
    <property type="term" value="C:ribosomal subunit"/>
    <property type="evidence" value="ECO:0007669"/>
    <property type="project" value="UniProtKB-ARBA"/>
</dbReference>
<evidence type="ECO:0008006" key="6">
    <source>
        <dbReference type="Google" id="ProtNLM"/>
    </source>
</evidence>